<evidence type="ECO:0000313" key="2">
    <source>
        <dbReference type="EMBL" id="OCF47565.1"/>
    </source>
</evidence>
<dbReference type="KEGG" id="kpin:30174837"/>
<keyword evidence="1" id="KW-0175">Coiled coil</keyword>
<dbReference type="RefSeq" id="XP_019008784.2">
    <property type="nucleotide sequence ID" value="XM_019158171.2"/>
</dbReference>
<dbReference type="AlphaFoldDB" id="A0A1B9HWA9"/>
<accession>A0A1B9HWA9</accession>
<protein>
    <submittedName>
        <fullName evidence="2">Uncharacterized protein</fullName>
    </submittedName>
</protein>
<proteinExistence type="predicted"/>
<sequence length="501" mass="58309">MSFEPLKIPLSPRTPCALLSNLILSPKPNTSSMFDITNNSIMSIISPILPNFNFSSNQLKNSPILKKENLIEKDNSNNNNNELNKNINLEKENKINFRSLTFKESLQISKFILEEKEKINNFHNKKIIKKKNNKKKIKKEIMNFFIKIANLLDELNIKLDKFRKIMGIHLKLIFDNFNDFNDDFSSSFSSSIERKGKKKNKNKNKQININQLSLSIQNTFVTSNEEPHPLDPEPLPLPIKRINPDDTQVNRTIQAGLLKALPININPSQIYSELSIVKRDRSSINSFKSILKFDSNSSSSSITKKENNHIVIPSISAYRIKRIDGTNLMNVHNFDSRFTKFENQQIPLTSNKFQKYSPMKSSFNIGYNSDQRSKRWKERKKNIDLKIIINNNNHKDLINSALQTNLIISSNIKTTITPYKIYKNIPIYKSNKKYKIGTFTPITNSFKKNKNKHNKMIQNYNNEFNYFKNKNKDKNENENENENQISIPHTGRFQTNLIQPF</sequence>
<evidence type="ECO:0000256" key="1">
    <source>
        <dbReference type="SAM" id="Coils"/>
    </source>
</evidence>
<gene>
    <name evidence="2" type="ORF">I206_06468</name>
</gene>
<organism evidence="2">
    <name type="scientific">Kwoniella pini CBS 10737</name>
    <dbReference type="NCBI Taxonomy" id="1296096"/>
    <lineage>
        <taxon>Eukaryota</taxon>
        <taxon>Fungi</taxon>
        <taxon>Dikarya</taxon>
        <taxon>Basidiomycota</taxon>
        <taxon>Agaricomycotina</taxon>
        <taxon>Tremellomycetes</taxon>
        <taxon>Tremellales</taxon>
        <taxon>Cryptococcaceae</taxon>
        <taxon>Kwoniella</taxon>
    </lineage>
</organism>
<name>A0A1B9HWA9_9TREE</name>
<reference evidence="2" key="2">
    <citation type="submission" date="2016-07" db="EMBL/GenBank/DDBJ databases">
        <title>Evolution of pathogenesis and genome organization in the Tremellales.</title>
        <authorList>
            <person name="Cuomo C."/>
            <person name="Litvintseva A."/>
            <person name="Heitman J."/>
            <person name="Chen Y."/>
            <person name="Sun S."/>
            <person name="Springer D."/>
            <person name="Dromer F."/>
            <person name="Young S."/>
            <person name="Zeng Q."/>
            <person name="Chapman S."/>
            <person name="Gujja S."/>
            <person name="Saif S."/>
            <person name="Birren B."/>
        </authorList>
    </citation>
    <scope>NUCLEOTIDE SEQUENCE</scope>
    <source>
        <strain evidence="2">CBS 10737</strain>
    </source>
</reference>
<reference evidence="2" key="1">
    <citation type="submission" date="2013-07" db="EMBL/GenBank/DDBJ databases">
        <title>The Genome Sequence of Cryptococcus pinus CBS10737.</title>
        <authorList>
            <consortium name="The Broad Institute Genome Sequencing Platform"/>
            <person name="Cuomo C."/>
            <person name="Litvintseva A."/>
            <person name="Chen Y."/>
            <person name="Heitman J."/>
            <person name="Sun S."/>
            <person name="Springer D."/>
            <person name="Dromer F."/>
            <person name="Young S.K."/>
            <person name="Zeng Q."/>
            <person name="Gargeya S."/>
            <person name="Fitzgerald M."/>
            <person name="Abouelleil A."/>
            <person name="Alvarado L."/>
            <person name="Berlin A.M."/>
            <person name="Chapman S.B."/>
            <person name="Dewar J."/>
            <person name="Goldberg J."/>
            <person name="Griggs A."/>
            <person name="Gujja S."/>
            <person name="Hansen M."/>
            <person name="Howarth C."/>
            <person name="Imamovic A."/>
            <person name="Larimer J."/>
            <person name="McCowan C."/>
            <person name="Murphy C."/>
            <person name="Pearson M."/>
            <person name="Priest M."/>
            <person name="Roberts A."/>
            <person name="Saif S."/>
            <person name="Shea T."/>
            <person name="Sykes S."/>
            <person name="Wortman J."/>
            <person name="Nusbaum C."/>
            <person name="Birren B."/>
        </authorList>
    </citation>
    <scope>NUCLEOTIDE SEQUENCE [LARGE SCALE GENOMIC DNA]</scope>
    <source>
        <strain evidence="2">CBS 10737</strain>
    </source>
</reference>
<feature type="coiled-coil region" evidence="1">
    <location>
        <begin position="66"/>
        <end position="93"/>
    </location>
</feature>
<dbReference type="GeneID" id="30174837"/>
<dbReference type="EMBL" id="KV700116">
    <property type="protein sequence ID" value="OCF47565.1"/>
    <property type="molecule type" value="Genomic_DNA"/>
</dbReference>